<dbReference type="OrthoDB" id="6993860at2"/>
<gene>
    <name evidence="2" type="ORF">BLL42_03340</name>
</gene>
<dbReference type="InterPro" id="IPR012334">
    <property type="entry name" value="Pectin_lyas_fold"/>
</dbReference>
<evidence type="ECO:0000256" key="1">
    <source>
        <dbReference type="SAM" id="SignalP"/>
    </source>
</evidence>
<keyword evidence="1" id="KW-0732">Signal</keyword>
<dbReference type="PROSITE" id="PS51318">
    <property type="entry name" value="TAT"/>
    <property type="match status" value="1"/>
</dbReference>
<dbReference type="SUPFAM" id="SSF51126">
    <property type="entry name" value="Pectin lyase-like"/>
    <property type="match status" value="1"/>
</dbReference>
<dbReference type="EMBL" id="CP017886">
    <property type="protein sequence ID" value="APC14805.1"/>
    <property type="molecule type" value="Genomic_DNA"/>
</dbReference>
<dbReference type="GeneID" id="46907238"/>
<sequence length="484" mass="51692">MRPIITRRQLLAATACGAAGLTLADDPNTGPNMVGFLQSGAGTESRTVGDKLMERHSLFDFMTKAERDDVTSGASRLNHTAAINRALASGYEIELPDGVLNAEYIELVDGTRAIGKGHIAGRLDTKNWSGTVIRSLPSTERKFIRMPAGKIRGVLLEGFTLAGDHVHNPLQDGICLEGMVAGRDGGLWDFELRRLFIKGFAGDGLRLVGGYKDTQAPVQFGQVAHVLVERPVATARSLVLMGQCEHIEFDECRFDGVYGLGPVGVGSYIGRFDPDYDIRPNNITFTNPSFQRASVGIEIDRCENIVMIAPWFETVKTAVQQKNSSAGLELIAPRFANVVTGLDCGKNCMASIRSPIVAGSISNLVVGSNHGGVRLDSPSKAGVGTRGVHSTVSFNSGRRLEVKAHAFLNVEFGPGLTIETLNGYHMPGETLTLLVSSNPVRFASGGNLALGSQGPYKVLAPGSTITFIRTDAPGVANWQCIGLV</sequence>
<reference evidence="3" key="1">
    <citation type="submission" date="2016-10" db="EMBL/GenBank/DDBJ databases">
        <title>Pseudomonas frederiksbergensis ERGS4:02 complete genome.</title>
        <authorList>
            <person name="Kumar R."/>
            <person name="Acharya V."/>
            <person name="Singh D."/>
        </authorList>
    </citation>
    <scope>NUCLEOTIDE SEQUENCE [LARGE SCALE GENOMIC DNA]</scope>
    <source>
        <strain evidence="3">ERGS4:02</strain>
    </source>
</reference>
<dbReference type="AlphaFoldDB" id="A0A1J0EFD0"/>
<name>A0A1J0EFD0_9PSED</name>
<organism evidence="2 3">
    <name type="scientific">Pseudomonas frederiksbergensis</name>
    <dbReference type="NCBI Taxonomy" id="104087"/>
    <lineage>
        <taxon>Bacteria</taxon>
        <taxon>Pseudomonadati</taxon>
        <taxon>Pseudomonadota</taxon>
        <taxon>Gammaproteobacteria</taxon>
        <taxon>Pseudomonadales</taxon>
        <taxon>Pseudomonadaceae</taxon>
        <taxon>Pseudomonas</taxon>
    </lineage>
</organism>
<proteinExistence type="predicted"/>
<evidence type="ECO:0000313" key="2">
    <source>
        <dbReference type="EMBL" id="APC14805.1"/>
    </source>
</evidence>
<accession>A0A1J0EFD0</accession>
<dbReference type="InterPro" id="IPR011050">
    <property type="entry name" value="Pectin_lyase_fold/virulence"/>
</dbReference>
<protein>
    <recommendedName>
        <fullName evidence="4">Pectate lyase superfamily protein domain-containing protein</fullName>
    </recommendedName>
</protein>
<evidence type="ECO:0008006" key="4">
    <source>
        <dbReference type="Google" id="ProtNLM"/>
    </source>
</evidence>
<feature type="chain" id="PRO_5009610707" description="Pectate lyase superfamily protein domain-containing protein" evidence="1">
    <location>
        <begin position="25"/>
        <end position="484"/>
    </location>
</feature>
<dbReference type="InterPro" id="IPR006311">
    <property type="entry name" value="TAT_signal"/>
</dbReference>
<dbReference type="Proteomes" id="UP000182567">
    <property type="component" value="Chromosome"/>
</dbReference>
<dbReference type="RefSeq" id="WP_071550794.1">
    <property type="nucleotide sequence ID" value="NZ_CP017886.1"/>
</dbReference>
<dbReference type="Gene3D" id="2.160.20.10">
    <property type="entry name" value="Single-stranded right-handed beta-helix, Pectin lyase-like"/>
    <property type="match status" value="1"/>
</dbReference>
<evidence type="ECO:0000313" key="3">
    <source>
        <dbReference type="Proteomes" id="UP000182567"/>
    </source>
</evidence>
<feature type="signal peptide" evidence="1">
    <location>
        <begin position="1"/>
        <end position="24"/>
    </location>
</feature>